<dbReference type="PANTHER" id="PTHR48047">
    <property type="entry name" value="GLYCOSYLTRANSFERASE"/>
    <property type="match status" value="1"/>
</dbReference>
<evidence type="ECO:0000256" key="1">
    <source>
        <dbReference type="ARBA" id="ARBA00009995"/>
    </source>
</evidence>
<accession>S8D275</accession>
<name>S8D275_9LAMI</name>
<dbReference type="SUPFAM" id="SSF53756">
    <property type="entry name" value="UDP-Glycosyltransferase/glycogen phosphorylase"/>
    <property type="match status" value="1"/>
</dbReference>
<dbReference type="GO" id="GO:0035251">
    <property type="term" value="F:UDP-glucosyltransferase activity"/>
    <property type="evidence" value="ECO:0007669"/>
    <property type="project" value="TreeGrafter"/>
</dbReference>
<organism evidence="2 3">
    <name type="scientific">Genlisea aurea</name>
    <dbReference type="NCBI Taxonomy" id="192259"/>
    <lineage>
        <taxon>Eukaryota</taxon>
        <taxon>Viridiplantae</taxon>
        <taxon>Streptophyta</taxon>
        <taxon>Embryophyta</taxon>
        <taxon>Tracheophyta</taxon>
        <taxon>Spermatophyta</taxon>
        <taxon>Magnoliopsida</taxon>
        <taxon>eudicotyledons</taxon>
        <taxon>Gunneridae</taxon>
        <taxon>Pentapetalae</taxon>
        <taxon>asterids</taxon>
        <taxon>lamiids</taxon>
        <taxon>Lamiales</taxon>
        <taxon>Lentibulariaceae</taxon>
        <taxon>Genlisea</taxon>
    </lineage>
</organism>
<evidence type="ECO:0000313" key="3">
    <source>
        <dbReference type="Proteomes" id="UP000015453"/>
    </source>
</evidence>
<sequence length="252" mass="27597">MSPCQAKEEHQMRTGLAEKEIATASSGGGIPHTLPACPAMDSISLNQSHFLLIPFFAQGHIIPFAHLAKILARRNQIVSIITTPANFLRYDQSITSGAAGIRLISVDFPGPQLGLPLGVENMDSVTSILGFKQFFDACTLMKDSVVKAIQSMDPSPNCIVSSNSLPWTHDLAEIFCIPRYIFETVSCFTIVCTQNMARNPDSETFSVSDIPHKIEFTKSQFPEVPNEIGSQIETSRLCASGSLMNTFHEMED</sequence>
<dbReference type="Gene3D" id="3.40.50.2000">
    <property type="entry name" value="Glycogen Phosphorylase B"/>
    <property type="match status" value="1"/>
</dbReference>
<protein>
    <submittedName>
        <fullName evidence="2">Uncharacterized protein</fullName>
    </submittedName>
</protein>
<keyword evidence="3" id="KW-1185">Reference proteome</keyword>
<dbReference type="PANTHER" id="PTHR48047:SF182">
    <property type="entry name" value="GLYCOSYLTRANSFERASE"/>
    <property type="match status" value="1"/>
</dbReference>
<evidence type="ECO:0000313" key="2">
    <source>
        <dbReference type="EMBL" id="EPS71481.1"/>
    </source>
</evidence>
<comment type="similarity">
    <text evidence="1">Belongs to the UDP-glycosyltransferase family.</text>
</comment>
<dbReference type="EMBL" id="AUSU01001245">
    <property type="protein sequence ID" value="EPS71481.1"/>
    <property type="molecule type" value="Genomic_DNA"/>
</dbReference>
<gene>
    <name evidence="2" type="ORF">M569_03287</name>
</gene>
<dbReference type="Proteomes" id="UP000015453">
    <property type="component" value="Unassembled WGS sequence"/>
</dbReference>
<proteinExistence type="inferred from homology"/>
<reference evidence="2 3" key="1">
    <citation type="journal article" date="2013" name="BMC Genomics">
        <title>The miniature genome of a carnivorous plant Genlisea aurea contains a low number of genes and short non-coding sequences.</title>
        <authorList>
            <person name="Leushkin E.V."/>
            <person name="Sutormin R.A."/>
            <person name="Nabieva E.R."/>
            <person name="Penin A.A."/>
            <person name="Kondrashov A.S."/>
            <person name="Logacheva M.D."/>
        </authorList>
    </citation>
    <scope>NUCLEOTIDE SEQUENCE [LARGE SCALE GENOMIC DNA]</scope>
</reference>
<dbReference type="AlphaFoldDB" id="S8D275"/>
<comment type="caution">
    <text evidence="2">The sequence shown here is derived from an EMBL/GenBank/DDBJ whole genome shotgun (WGS) entry which is preliminary data.</text>
</comment>
<feature type="non-terminal residue" evidence="2">
    <location>
        <position position="252"/>
    </location>
</feature>
<dbReference type="OrthoDB" id="5835829at2759"/>